<dbReference type="EMBL" id="CAJVPV010001911">
    <property type="protein sequence ID" value="CAG8511970.1"/>
    <property type="molecule type" value="Genomic_DNA"/>
</dbReference>
<organism evidence="2 3">
    <name type="scientific">Acaulospora morrowiae</name>
    <dbReference type="NCBI Taxonomy" id="94023"/>
    <lineage>
        <taxon>Eukaryota</taxon>
        <taxon>Fungi</taxon>
        <taxon>Fungi incertae sedis</taxon>
        <taxon>Mucoromycota</taxon>
        <taxon>Glomeromycotina</taxon>
        <taxon>Glomeromycetes</taxon>
        <taxon>Diversisporales</taxon>
        <taxon>Acaulosporaceae</taxon>
        <taxon>Acaulospora</taxon>
    </lineage>
</organism>
<keyword evidence="3" id="KW-1185">Reference proteome</keyword>
<gene>
    <name evidence="2" type="ORF">AMORRO_LOCUS3773</name>
</gene>
<feature type="region of interest" description="Disordered" evidence="1">
    <location>
        <begin position="38"/>
        <end position="73"/>
    </location>
</feature>
<evidence type="ECO:0000313" key="2">
    <source>
        <dbReference type="EMBL" id="CAG8511970.1"/>
    </source>
</evidence>
<comment type="caution">
    <text evidence="2">The sequence shown here is derived from an EMBL/GenBank/DDBJ whole genome shotgun (WGS) entry which is preliminary data.</text>
</comment>
<reference evidence="2" key="1">
    <citation type="submission" date="2021-06" db="EMBL/GenBank/DDBJ databases">
        <authorList>
            <person name="Kallberg Y."/>
            <person name="Tangrot J."/>
            <person name="Rosling A."/>
        </authorList>
    </citation>
    <scope>NUCLEOTIDE SEQUENCE</scope>
    <source>
        <strain evidence="2">CL551</strain>
    </source>
</reference>
<evidence type="ECO:0000256" key="1">
    <source>
        <dbReference type="SAM" id="MobiDB-lite"/>
    </source>
</evidence>
<sequence length="197" mass="22163">MSPSIRERARHYTTLACEQCKKSKTRCVQSTEVHIPIVNESNSSNSQSKGSNDCPNVKQEQKVPGEHVSSFGIIGNSNEISRTQGNSEIFIKKEDRMDANEKENTKNEISSDVKEEISPKNPCNVTTKETSEFSNLPFPLNNFPVNTNTNKNKINVADKPCCLRCKKRNLKCEYILPSKKRGPKTRNAKMSVENLVT</sequence>
<dbReference type="Proteomes" id="UP000789342">
    <property type="component" value="Unassembled WGS sequence"/>
</dbReference>
<name>A0A9N8ZZF1_9GLOM</name>
<dbReference type="OrthoDB" id="10267334at2759"/>
<dbReference type="AlphaFoldDB" id="A0A9N8ZZF1"/>
<proteinExistence type="predicted"/>
<evidence type="ECO:0000313" key="3">
    <source>
        <dbReference type="Proteomes" id="UP000789342"/>
    </source>
</evidence>
<accession>A0A9N8ZZF1</accession>
<feature type="compositionally biased region" description="Low complexity" evidence="1">
    <location>
        <begin position="39"/>
        <end position="52"/>
    </location>
</feature>
<protein>
    <submittedName>
        <fullName evidence="2">18882_t:CDS:1</fullName>
    </submittedName>
</protein>